<dbReference type="Proteomes" id="UP000712281">
    <property type="component" value="Unassembled WGS sequence"/>
</dbReference>
<dbReference type="AlphaFoldDB" id="A0A8S9KSY8"/>
<sequence length="80" mass="9080">MFNIENFERVCNFSRANGVPPDYVKCTMFPFSLDGKEARWLASLPTGHRGVCGTKGKEIKVCEEMMRGDYQEGDSETNPR</sequence>
<comment type="caution">
    <text evidence="1">The sequence shown here is derived from an EMBL/GenBank/DDBJ whole genome shotgun (WGS) entry which is preliminary data.</text>
</comment>
<evidence type="ECO:0000313" key="2">
    <source>
        <dbReference type="Proteomes" id="UP000712281"/>
    </source>
</evidence>
<gene>
    <name evidence="1" type="ORF">F2Q68_00010222</name>
</gene>
<reference evidence="1" key="1">
    <citation type="submission" date="2019-12" db="EMBL/GenBank/DDBJ databases">
        <title>Genome sequencing and annotation of Brassica cretica.</title>
        <authorList>
            <person name="Studholme D.J."/>
            <person name="Sarris P.F."/>
        </authorList>
    </citation>
    <scope>NUCLEOTIDE SEQUENCE</scope>
    <source>
        <strain evidence="1">PFS-001/15</strain>
        <tissue evidence="1">Leaf</tissue>
    </source>
</reference>
<dbReference type="EMBL" id="QGKW02000717">
    <property type="protein sequence ID" value="KAF2596891.1"/>
    <property type="molecule type" value="Genomic_DNA"/>
</dbReference>
<proteinExistence type="predicted"/>
<protein>
    <submittedName>
        <fullName evidence="1">Uncharacterized protein</fullName>
    </submittedName>
</protein>
<accession>A0A8S9KSY8</accession>
<organism evidence="1 2">
    <name type="scientific">Brassica cretica</name>
    <name type="common">Mustard</name>
    <dbReference type="NCBI Taxonomy" id="69181"/>
    <lineage>
        <taxon>Eukaryota</taxon>
        <taxon>Viridiplantae</taxon>
        <taxon>Streptophyta</taxon>
        <taxon>Embryophyta</taxon>
        <taxon>Tracheophyta</taxon>
        <taxon>Spermatophyta</taxon>
        <taxon>Magnoliopsida</taxon>
        <taxon>eudicotyledons</taxon>
        <taxon>Gunneridae</taxon>
        <taxon>Pentapetalae</taxon>
        <taxon>rosids</taxon>
        <taxon>malvids</taxon>
        <taxon>Brassicales</taxon>
        <taxon>Brassicaceae</taxon>
        <taxon>Brassiceae</taxon>
        <taxon>Brassica</taxon>
    </lineage>
</organism>
<evidence type="ECO:0000313" key="1">
    <source>
        <dbReference type="EMBL" id="KAF2596891.1"/>
    </source>
</evidence>
<name>A0A8S9KSY8_BRACR</name>